<dbReference type="RefSeq" id="WP_127750700.1">
    <property type="nucleotide sequence ID" value="NZ_CP033219.1"/>
</dbReference>
<dbReference type="AlphaFoldDB" id="A0A3T0N7U6"/>
<dbReference type="OrthoDB" id="7870971at2"/>
<keyword evidence="2" id="KW-1185">Reference proteome</keyword>
<sequence>MTIAHLLEDFGNAGKVEPVALVSDELLEEQKLVSFENGYTAGWDDSVGAHERETSKISATLANSLEDMSFTFHEAQNQLIESLDPMFKVLTSAILPDAMAASFGHHIVDQLTDMAKGQTDQPLVITVAAGEAGGVRAALNQNFSIEVKVREDGELAPGQAYLRVGGLEREINSGALLDSIRESVDAFSFQVKEDAQYG</sequence>
<accession>A0A3T0N7U6</accession>
<evidence type="ECO:0000313" key="1">
    <source>
        <dbReference type="EMBL" id="AZV80114.1"/>
    </source>
</evidence>
<organism evidence="1 2">
    <name type="scientific">Parasedimentitalea marina</name>
    <dbReference type="NCBI Taxonomy" id="2483033"/>
    <lineage>
        <taxon>Bacteria</taxon>
        <taxon>Pseudomonadati</taxon>
        <taxon>Pseudomonadota</taxon>
        <taxon>Alphaproteobacteria</taxon>
        <taxon>Rhodobacterales</taxon>
        <taxon>Paracoccaceae</taxon>
        <taxon>Parasedimentitalea</taxon>
    </lineage>
</organism>
<dbReference type="Proteomes" id="UP000283063">
    <property type="component" value="Chromosome"/>
</dbReference>
<keyword evidence="1" id="KW-0067">ATP-binding</keyword>
<dbReference type="EMBL" id="CP033219">
    <property type="protein sequence ID" value="AZV80114.1"/>
    <property type="molecule type" value="Genomic_DNA"/>
</dbReference>
<dbReference type="GO" id="GO:0005524">
    <property type="term" value="F:ATP binding"/>
    <property type="evidence" value="ECO:0007669"/>
    <property type="project" value="UniProtKB-KW"/>
</dbReference>
<evidence type="ECO:0000313" key="2">
    <source>
        <dbReference type="Proteomes" id="UP000283063"/>
    </source>
</evidence>
<protein>
    <submittedName>
        <fullName evidence="1">ABC transporter ATP-binding protein</fullName>
    </submittedName>
</protein>
<name>A0A3T0N7U6_9RHOB</name>
<gene>
    <name evidence="1" type="ORF">EBB79_20940</name>
</gene>
<keyword evidence="1" id="KW-0547">Nucleotide-binding</keyword>
<proteinExistence type="predicted"/>
<reference evidence="1 2" key="1">
    <citation type="submission" date="2018-10" db="EMBL/GenBank/DDBJ databases">
        <title>Parasedimentitalea marina sp. nov., a psychrophilic bacterium isolated from deep seawater of the New Britain Trench.</title>
        <authorList>
            <person name="Cao J."/>
        </authorList>
    </citation>
    <scope>NUCLEOTIDE SEQUENCE [LARGE SCALE GENOMIC DNA]</scope>
    <source>
        <strain evidence="1 2">W43</strain>
    </source>
</reference>
<dbReference type="KEGG" id="sedi:EBB79_20940"/>